<dbReference type="GO" id="GO:0071949">
    <property type="term" value="F:FAD binding"/>
    <property type="evidence" value="ECO:0007669"/>
    <property type="project" value="InterPro"/>
</dbReference>
<organism evidence="10 11">
    <name type="scientific">Marinobacter segnicrescens</name>
    <dbReference type="NCBI Taxonomy" id="430453"/>
    <lineage>
        <taxon>Bacteria</taxon>
        <taxon>Pseudomonadati</taxon>
        <taxon>Pseudomonadota</taxon>
        <taxon>Gammaproteobacteria</taxon>
        <taxon>Pseudomonadales</taxon>
        <taxon>Marinobacteraceae</taxon>
        <taxon>Marinobacter</taxon>
    </lineage>
</organism>
<keyword evidence="11" id="KW-1185">Reference proteome</keyword>
<comment type="similarity">
    <text evidence="1">Belongs to the FAD-binding oxidoreductase/transferase type 4 family.</text>
</comment>
<dbReference type="InterPro" id="IPR016166">
    <property type="entry name" value="FAD-bd_PCMH"/>
</dbReference>
<evidence type="ECO:0000313" key="10">
    <source>
        <dbReference type="EMBL" id="SET69005.1"/>
    </source>
</evidence>
<dbReference type="GO" id="GO:0008609">
    <property type="term" value="F:alkylglycerone-phosphate synthase activity"/>
    <property type="evidence" value="ECO:0007669"/>
    <property type="project" value="InterPro"/>
</dbReference>
<dbReference type="PANTHER" id="PTHR46568">
    <property type="entry name" value="ALKYLDIHYDROXYACETONEPHOSPHATE SYNTHASE, PEROXISOMAL"/>
    <property type="match status" value="1"/>
</dbReference>
<feature type="active site" description="Proton donor/acceptor" evidence="4">
    <location>
        <position position="448"/>
    </location>
</feature>
<evidence type="ECO:0000256" key="1">
    <source>
        <dbReference type="ARBA" id="ARBA00008000"/>
    </source>
</evidence>
<dbReference type="Gene3D" id="3.30.300.330">
    <property type="match status" value="1"/>
</dbReference>
<comment type="cofactor">
    <cofactor evidence="6">
        <name>FAD</name>
        <dbReference type="ChEBI" id="CHEBI:57692"/>
    </cofactor>
</comment>
<dbReference type="InterPro" id="IPR025650">
    <property type="entry name" value="Alkyl-DHAP_Synthase"/>
</dbReference>
<dbReference type="RefSeq" id="WP_091853710.1">
    <property type="nucleotide sequence ID" value="NZ_FOHZ01000017.1"/>
</dbReference>
<evidence type="ECO:0000256" key="7">
    <source>
        <dbReference type="PIRSR" id="PIRSR625650-4"/>
    </source>
</evidence>
<keyword evidence="2" id="KW-0285">Flavoprotein</keyword>
<evidence type="ECO:0000256" key="5">
    <source>
        <dbReference type="PIRSR" id="PIRSR625650-2"/>
    </source>
</evidence>
<dbReference type="AlphaFoldDB" id="A0A1I0GDA7"/>
<evidence type="ECO:0000256" key="2">
    <source>
        <dbReference type="ARBA" id="ARBA00022630"/>
    </source>
</evidence>
<dbReference type="EMBL" id="FOHZ01000017">
    <property type="protein sequence ID" value="SET69005.1"/>
    <property type="molecule type" value="Genomic_DNA"/>
</dbReference>
<dbReference type="InterPro" id="IPR006094">
    <property type="entry name" value="Oxid_FAD_bind_N"/>
</dbReference>
<dbReference type="SUPFAM" id="SSF56176">
    <property type="entry name" value="FAD-binding/transporter-associated domain-like"/>
    <property type="match status" value="1"/>
</dbReference>
<proteinExistence type="inferred from homology"/>
<dbReference type="SUPFAM" id="SSF55103">
    <property type="entry name" value="FAD-linked oxidases, C-terminal domain"/>
    <property type="match status" value="1"/>
</dbReference>
<dbReference type="Gene3D" id="3.30.70.3450">
    <property type="match status" value="1"/>
</dbReference>
<dbReference type="PANTHER" id="PTHR46568:SF1">
    <property type="entry name" value="ALKYLDIHYDROXYACETONEPHOSPHATE SYNTHASE, PEROXISOMAL"/>
    <property type="match status" value="1"/>
</dbReference>
<evidence type="ECO:0000256" key="4">
    <source>
        <dbReference type="PIRSR" id="PIRSR625650-1"/>
    </source>
</evidence>
<feature type="region of interest" description="Disordered" evidence="8">
    <location>
        <begin position="1"/>
        <end position="20"/>
    </location>
</feature>
<evidence type="ECO:0000259" key="9">
    <source>
        <dbReference type="PROSITE" id="PS51387"/>
    </source>
</evidence>
<name>A0A1I0GDA7_9GAMM</name>
<dbReference type="Proteomes" id="UP000198762">
    <property type="component" value="Unassembled WGS sequence"/>
</dbReference>
<protein>
    <submittedName>
        <fullName evidence="10">Alkyldihydroxyacetonephosphate synthase</fullName>
    </submittedName>
</protein>
<dbReference type="InterPro" id="IPR016171">
    <property type="entry name" value="Vanillyl_alc_oxidase_C-sub2"/>
</dbReference>
<gene>
    <name evidence="10" type="ORF">SAMN04487962_11741</name>
</gene>
<evidence type="ECO:0000256" key="3">
    <source>
        <dbReference type="ARBA" id="ARBA00022827"/>
    </source>
</evidence>
<dbReference type="Pfam" id="PF01565">
    <property type="entry name" value="FAD_binding_4"/>
    <property type="match status" value="1"/>
</dbReference>
<feature type="site" description="Important for enzyme activity" evidence="7">
    <location>
        <position position="299"/>
    </location>
</feature>
<sequence length="544" mass="60075">MRRWNGWGDDSIRPELPASGVTHLRERTGTAQPLPDATLEDVLRQVPGSRLPDHPLINKDPEIRVRHARGQSLPDWLAMRSGEFEVFPDGVAEPEAGEQVRELLELAVKERFAVIPYGGGTSVAGHINPVVGNKPVLTLSLARMNRLLDLDPESQIATFGAGTPGPLVESQLRARGYTLGHFPQSFELSTLGGWVASRSSGQQSLRYGRIEQLFAGGTVETLQGTLTIPTLPASSAGPDVREMVLGSEGRLGIITEARVRVTQLPERESFHVLFFPNWHTAREAARHMVQGRMPLSMVRLSNPTETETQLALAGHPGKIRMLERYLSLRGAGTGKCMMTIGVTGSKRQCRFALNEARRCCKAFQGVYLGSGMGRKWAENRFAMPYLRESLWQQGYAVDTLETATDWDNVDHLMGKIEESLRHGLADENQPVHVFSHLSHVYPQGSSIYTTYVFPVAESYEKTLARWQQLKHTTSAVIVENRGTISHQHGVGKDHAPWLHVEKGETGMLALRGLMTTFDPQGCLNPGTLLRERRVRPGAGKDNGG</sequence>
<dbReference type="InterPro" id="IPR016164">
    <property type="entry name" value="FAD-linked_Oxase-like_C"/>
</dbReference>
<keyword evidence="3 6" id="KW-0274">FAD</keyword>
<evidence type="ECO:0000256" key="6">
    <source>
        <dbReference type="PIRSR" id="PIRSR625650-3"/>
    </source>
</evidence>
<dbReference type="InterPro" id="IPR004113">
    <property type="entry name" value="FAD-bd_oxidored_4_C"/>
</dbReference>
<dbReference type="InterPro" id="IPR016169">
    <property type="entry name" value="FAD-bd_PCMH_sub2"/>
</dbReference>
<evidence type="ECO:0000313" key="11">
    <source>
        <dbReference type="Proteomes" id="UP000198762"/>
    </source>
</evidence>
<dbReference type="Gene3D" id="1.10.45.10">
    <property type="entry name" value="Vanillyl-alcohol Oxidase, Chain A, domain 4"/>
    <property type="match status" value="1"/>
</dbReference>
<feature type="binding site" evidence="6">
    <location>
        <begin position="248"/>
        <end position="254"/>
    </location>
    <ligand>
        <name>FAD</name>
        <dbReference type="ChEBI" id="CHEBI:57692"/>
    </ligand>
</feature>
<dbReference type="STRING" id="430453.SAMN04487962_11741"/>
<feature type="domain" description="FAD-binding PCMH-type" evidence="9">
    <location>
        <begin position="84"/>
        <end position="264"/>
    </location>
</feature>
<dbReference type="GO" id="GO:0008610">
    <property type="term" value="P:lipid biosynthetic process"/>
    <property type="evidence" value="ECO:0007669"/>
    <property type="project" value="InterPro"/>
</dbReference>
<dbReference type="Pfam" id="PF02913">
    <property type="entry name" value="FAD-oxidase_C"/>
    <property type="match status" value="1"/>
</dbReference>
<dbReference type="InterPro" id="IPR036318">
    <property type="entry name" value="FAD-bd_PCMH-like_sf"/>
</dbReference>
<feature type="binding site" evidence="6">
    <location>
        <begin position="116"/>
        <end position="122"/>
    </location>
    <ligand>
        <name>FAD</name>
        <dbReference type="ChEBI" id="CHEBI:57692"/>
    </ligand>
</feature>
<feature type="binding site" evidence="5">
    <location>
        <position position="387"/>
    </location>
    <ligand>
        <name>substrate</name>
    </ligand>
</feature>
<dbReference type="PROSITE" id="PS51387">
    <property type="entry name" value="FAD_PCMH"/>
    <property type="match status" value="1"/>
</dbReference>
<accession>A0A1I0GDA7</accession>
<evidence type="ECO:0000256" key="8">
    <source>
        <dbReference type="SAM" id="MobiDB-lite"/>
    </source>
</evidence>
<dbReference type="OrthoDB" id="9811557at2"/>
<reference evidence="11" key="1">
    <citation type="submission" date="2016-10" db="EMBL/GenBank/DDBJ databases">
        <authorList>
            <person name="Varghese N."/>
            <person name="Submissions S."/>
        </authorList>
    </citation>
    <scope>NUCLEOTIDE SEQUENCE [LARGE SCALE GENOMIC DNA]</scope>
    <source>
        <strain evidence="11">CGMCC 1.6489</strain>
    </source>
</reference>
<dbReference type="Gene3D" id="3.30.465.10">
    <property type="match status" value="1"/>
</dbReference>